<dbReference type="EMBL" id="JACVVK020000002">
    <property type="protein sequence ID" value="KAK7508176.1"/>
    <property type="molecule type" value="Genomic_DNA"/>
</dbReference>
<proteinExistence type="predicted"/>
<accession>A0ABD0M9Y3</accession>
<keyword evidence="2" id="KW-1185">Reference proteome</keyword>
<evidence type="ECO:0000313" key="2">
    <source>
        <dbReference type="Proteomes" id="UP001519460"/>
    </source>
</evidence>
<reference evidence="1 2" key="1">
    <citation type="journal article" date="2023" name="Sci. Data">
        <title>Genome assembly of the Korean intertidal mud-creeper Batillaria attramentaria.</title>
        <authorList>
            <person name="Patra A.K."/>
            <person name="Ho P.T."/>
            <person name="Jun S."/>
            <person name="Lee S.J."/>
            <person name="Kim Y."/>
            <person name="Won Y.J."/>
        </authorList>
    </citation>
    <scope>NUCLEOTIDE SEQUENCE [LARGE SCALE GENOMIC DNA]</scope>
    <source>
        <strain evidence="1">Wonlab-2016</strain>
    </source>
</reference>
<gene>
    <name evidence="1" type="ORF">BaRGS_00000415</name>
</gene>
<comment type="caution">
    <text evidence="1">The sequence shown here is derived from an EMBL/GenBank/DDBJ whole genome shotgun (WGS) entry which is preliminary data.</text>
</comment>
<name>A0ABD0M9Y3_9CAEN</name>
<dbReference type="Proteomes" id="UP001519460">
    <property type="component" value="Unassembled WGS sequence"/>
</dbReference>
<dbReference type="AlphaFoldDB" id="A0ABD0M9Y3"/>
<evidence type="ECO:0000313" key="1">
    <source>
        <dbReference type="EMBL" id="KAK7508176.1"/>
    </source>
</evidence>
<organism evidence="1 2">
    <name type="scientific">Batillaria attramentaria</name>
    <dbReference type="NCBI Taxonomy" id="370345"/>
    <lineage>
        <taxon>Eukaryota</taxon>
        <taxon>Metazoa</taxon>
        <taxon>Spiralia</taxon>
        <taxon>Lophotrochozoa</taxon>
        <taxon>Mollusca</taxon>
        <taxon>Gastropoda</taxon>
        <taxon>Caenogastropoda</taxon>
        <taxon>Sorbeoconcha</taxon>
        <taxon>Cerithioidea</taxon>
        <taxon>Batillariidae</taxon>
        <taxon>Batillaria</taxon>
    </lineage>
</organism>
<protein>
    <submittedName>
        <fullName evidence="1">Uncharacterized protein</fullName>
    </submittedName>
</protein>
<sequence>MTNITILRHDRYAYTSHSVTHQYGEVTCSVTVTPGPACPSPDISSLTGTVGGFPPAGGDMSQLTSSHTFRSHCITFCREQRVYCPGRLQTIPFSSPFSPQALRQFIVSAKKGKHYCPLFTL</sequence>